<name>A0A6G9YST5_9NOCA</name>
<dbReference type="InterPro" id="IPR014030">
    <property type="entry name" value="Ketoacyl_synth_N"/>
</dbReference>
<dbReference type="PANTHER" id="PTHR11712">
    <property type="entry name" value="POLYKETIDE SYNTHASE-RELATED"/>
    <property type="match status" value="1"/>
</dbReference>
<evidence type="ECO:0000256" key="5">
    <source>
        <dbReference type="ARBA" id="ARBA00023160"/>
    </source>
</evidence>
<dbReference type="InterPro" id="IPR014031">
    <property type="entry name" value="Ketoacyl_synth_C"/>
</dbReference>
<keyword evidence="5" id="KW-0275">Fatty acid biosynthesis</keyword>
<evidence type="ECO:0000313" key="10">
    <source>
        <dbReference type="Proteomes" id="UP000503540"/>
    </source>
</evidence>
<dbReference type="GO" id="GO:0030497">
    <property type="term" value="P:fatty acid elongation"/>
    <property type="evidence" value="ECO:0007669"/>
    <property type="project" value="UniProtKB-ARBA"/>
</dbReference>
<keyword evidence="6" id="KW-0012">Acyltransferase</keyword>
<dbReference type="KEGG" id="nah:F5544_42295"/>
<dbReference type="SMART" id="SM00825">
    <property type="entry name" value="PKS_KS"/>
    <property type="match status" value="1"/>
</dbReference>
<feature type="domain" description="Ketosynthase family 3 (KS3)" evidence="8">
    <location>
        <begin position="47"/>
        <end position="450"/>
    </location>
</feature>
<evidence type="ECO:0000256" key="2">
    <source>
        <dbReference type="ARBA" id="ARBA00008467"/>
    </source>
</evidence>
<dbReference type="Proteomes" id="UP000503540">
    <property type="component" value="Chromosome"/>
</dbReference>
<evidence type="ECO:0000256" key="7">
    <source>
        <dbReference type="RuleBase" id="RU003694"/>
    </source>
</evidence>
<organism evidence="9 10">
    <name type="scientific">Nocardia arthritidis</name>
    <dbReference type="NCBI Taxonomy" id="228602"/>
    <lineage>
        <taxon>Bacteria</taxon>
        <taxon>Bacillati</taxon>
        <taxon>Actinomycetota</taxon>
        <taxon>Actinomycetes</taxon>
        <taxon>Mycobacteriales</taxon>
        <taxon>Nocardiaceae</taxon>
        <taxon>Nocardia</taxon>
    </lineage>
</organism>
<keyword evidence="5" id="KW-0443">Lipid metabolism</keyword>
<protein>
    <submittedName>
        <fullName evidence="9">Beta-ketoacyl-ACP synthase</fullName>
    </submittedName>
</protein>
<dbReference type="FunFam" id="3.40.47.10:FF:000018">
    <property type="entry name" value="3-oxoacyl-[acyl-carrier-protein] synthase 2"/>
    <property type="match status" value="1"/>
</dbReference>
<dbReference type="AlphaFoldDB" id="A0A6G9YST5"/>
<evidence type="ECO:0000256" key="1">
    <source>
        <dbReference type="ARBA" id="ARBA00004796"/>
    </source>
</evidence>
<reference evidence="9 10" key="1">
    <citation type="journal article" date="2019" name="ACS Chem. Biol.">
        <title>Identification and Mobilization of a Cryptic Antibiotic Biosynthesis Gene Locus from a Human-Pathogenic Nocardia Isolate.</title>
        <authorList>
            <person name="Herisse M."/>
            <person name="Ishida K."/>
            <person name="Porter J.L."/>
            <person name="Howden B."/>
            <person name="Hertweck C."/>
            <person name="Stinear T.P."/>
            <person name="Pidot S.J."/>
        </authorList>
    </citation>
    <scope>NUCLEOTIDE SEQUENCE [LARGE SCALE GENOMIC DNA]</scope>
    <source>
        <strain evidence="9 10">AUSMDU00012717</strain>
    </source>
</reference>
<dbReference type="GO" id="GO:0004315">
    <property type="term" value="F:3-oxoacyl-[acyl-carrier-protein] synthase activity"/>
    <property type="evidence" value="ECO:0007669"/>
    <property type="project" value="TreeGrafter"/>
</dbReference>
<proteinExistence type="inferred from homology"/>
<keyword evidence="10" id="KW-1185">Reference proteome</keyword>
<dbReference type="PANTHER" id="PTHR11712:SF336">
    <property type="entry name" value="3-OXOACYL-[ACYL-CARRIER-PROTEIN] SYNTHASE, MITOCHONDRIAL"/>
    <property type="match status" value="1"/>
</dbReference>
<accession>A0A6G9YST5</accession>
<keyword evidence="5" id="KW-0276">Fatty acid metabolism</keyword>
<dbReference type="SUPFAM" id="SSF53901">
    <property type="entry name" value="Thiolase-like"/>
    <property type="match status" value="2"/>
</dbReference>
<dbReference type="CDD" id="cd00834">
    <property type="entry name" value="KAS_I_II"/>
    <property type="match status" value="1"/>
</dbReference>
<dbReference type="GO" id="GO:0005829">
    <property type="term" value="C:cytosol"/>
    <property type="evidence" value="ECO:0007669"/>
    <property type="project" value="TreeGrafter"/>
</dbReference>
<evidence type="ECO:0000256" key="3">
    <source>
        <dbReference type="ARBA" id="ARBA00022516"/>
    </source>
</evidence>
<dbReference type="Pfam" id="PF02801">
    <property type="entry name" value="Ketoacyl-synt_C"/>
    <property type="match status" value="1"/>
</dbReference>
<evidence type="ECO:0000313" key="9">
    <source>
        <dbReference type="EMBL" id="QIS16268.1"/>
    </source>
</evidence>
<dbReference type="InterPro" id="IPR016039">
    <property type="entry name" value="Thiolase-like"/>
</dbReference>
<dbReference type="NCBIfam" id="NF005589">
    <property type="entry name" value="PRK07314.1"/>
    <property type="match status" value="1"/>
</dbReference>
<dbReference type="InterPro" id="IPR020841">
    <property type="entry name" value="PKS_Beta-ketoAc_synthase_dom"/>
</dbReference>
<keyword evidence="4 7" id="KW-0808">Transferase</keyword>
<dbReference type="PROSITE" id="PS52004">
    <property type="entry name" value="KS3_2"/>
    <property type="match status" value="1"/>
</dbReference>
<dbReference type="UniPathway" id="UPA00915"/>
<evidence type="ECO:0000256" key="4">
    <source>
        <dbReference type="ARBA" id="ARBA00022679"/>
    </source>
</evidence>
<dbReference type="Pfam" id="PF00109">
    <property type="entry name" value="ketoacyl-synt"/>
    <property type="match status" value="1"/>
</dbReference>
<dbReference type="InterPro" id="IPR000794">
    <property type="entry name" value="Beta-ketoacyl_synthase"/>
</dbReference>
<comment type="similarity">
    <text evidence="2 7">Belongs to the thiolase-like superfamily. Beta-ketoacyl-ACP synthases family.</text>
</comment>
<dbReference type="Gene3D" id="3.40.47.10">
    <property type="match status" value="2"/>
</dbReference>
<evidence type="ECO:0000259" key="8">
    <source>
        <dbReference type="PROSITE" id="PS52004"/>
    </source>
</evidence>
<comment type="pathway">
    <text evidence="1">Lipid metabolism; mycolic acid biosynthesis.</text>
</comment>
<dbReference type="FunFam" id="3.40.47.10:FF:000029">
    <property type="entry name" value="3-oxoacyl-[acyl-carrier-protein] synthase 1"/>
    <property type="match status" value="1"/>
</dbReference>
<gene>
    <name evidence="9" type="ORF">F5544_42295</name>
</gene>
<evidence type="ECO:0000256" key="6">
    <source>
        <dbReference type="ARBA" id="ARBA00023315"/>
    </source>
</evidence>
<dbReference type="EMBL" id="CP046172">
    <property type="protein sequence ID" value="QIS16268.1"/>
    <property type="molecule type" value="Genomic_DNA"/>
</dbReference>
<keyword evidence="3" id="KW-0444">Lipid biosynthesis</keyword>
<dbReference type="NCBIfam" id="NF005916">
    <property type="entry name" value="PRK07910.1"/>
    <property type="match status" value="1"/>
</dbReference>
<sequence length="451" mass="46853">MIGDIAHHLGEQLGAFGVVEWAGHGLTVASATGIHVIVTVTSASETRASVVLTGYAATTSLAADMDTTWSELLLGHTGIGRLDDDFITEFDLPVRIGGKLKSHPGELLTRIEQRRMSYVEQLALVLGRQVWQHAGAPEVEGERLAVAIGTGLGGADALIAAVDTMRTSGYRRVSPLAVPMVMPNGPAATVGIEIGAKAGVFAPVSACSSGAEAIAQAWRLIVSGEADVVVAGGVEGHIHEVPIASFAIMRAMSTRNDEPERASRPFDRDRDGFVFGEAGALLVLESERHARARGARIHGRVLGAGITSDAYHIVASEPGGAGAARAMRKAISTAGLQVSDIQHVNAHATSTSIGDASEAEAITAVAPAASIYAPKSALGHSIGAVGALESIITMLTLRDQIVPPTLNLDNQDLTIDLDIVSGEPRTQRIDYALNNSFGFGGHNVALAFGRA</sequence>